<dbReference type="Gene3D" id="1.10.10.60">
    <property type="entry name" value="Homeodomain-like"/>
    <property type="match status" value="1"/>
</dbReference>
<name>A0A4D7C5D2_9SPHN</name>
<dbReference type="GO" id="GO:0043565">
    <property type="term" value="F:sequence-specific DNA binding"/>
    <property type="evidence" value="ECO:0007669"/>
    <property type="project" value="InterPro"/>
</dbReference>
<feature type="domain" description="HTH araC/xylS-type" evidence="5">
    <location>
        <begin position="27"/>
        <end position="74"/>
    </location>
</feature>
<dbReference type="InterPro" id="IPR050204">
    <property type="entry name" value="AraC_XylS_family_regulators"/>
</dbReference>
<proteinExistence type="predicted"/>
<gene>
    <name evidence="6" type="ORF">E6W36_14865</name>
</gene>
<evidence type="ECO:0000259" key="5">
    <source>
        <dbReference type="PROSITE" id="PS01124"/>
    </source>
</evidence>
<dbReference type="InterPro" id="IPR018060">
    <property type="entry name" value="HTH_AraC"/>
</dbReference>
<reference evidence="7" key="1">
    <citation type="submission" date="2019-04" db="EMBL/GenBank/DDBJ databases">
        <title>Complete genome sequence of Sphingomonas sp. W1-2-3.</title>
        <authorList>
            <person name="Im W.T."/>
        </authorList>
    </citation>
    <scope>NUCLEOTIDE SEQUENCE [LARGE SCALE GENOMIC DNA]</scope>
    <source>
        <strain evidence="7">W1-2-3</strain>
    </source>
</reference>
<dbReference type="Pfam" id="PF12833">
    <property type="entry name" value="HTH_18"/>
    <property type="match status" value="1"/>
</dbReference>
<dbReference type="KEGG" id="hgn:E6W36_14865"/>
<dbReference type="EMBL" id="CP039704">
    <property type="protein sequence ID" value="QCI80321.1"/>
    <property type="molecule type" value="Genomic_DNA"/>
</dbReference>
<feature type="region of interest" description="Disordered" evidence="4">
    <location>
        <begin position="62"/>
        <end position="83"/>
    </location>
</feature>
<evidence type="ECO:0000256" key="1">
    <source>
        <dbReference type="ARBA" id="ARBA00023015"/>
    </source>
</evidence>
<evidence type="ECO:0000256" key="4">
    <source>
        <dbReference type="SAM" id="MobiDB-lite"/>
    </source>
</evidence>
<dbReference type="PANTHER" id="PTHR46796:SF2">
    <property type="entry name" value="TRANSCRIPTIONAL REGULATORY PROTEIN"/>
    <property type="match status" value="1"/>
</dbReference>
<dbReference type="AlphaFoldDB" id="A0A4D7C5D2"/>
<organism evidence="6 7">
    <name type="scientific">Hankyongella ginsenosidimutans</name>
    <dbReference type="NCBI Taxonomy" id="1763828"/>
    <lineage>
        <taxon>Bacteria</taxon>
        <taxon>Pseudomonadati</taxon>
        <taxon>Pseudomonadota</taxon>
        <taxon>Alphaproteobacteria</taxon>
        <taxon>Sphingomonadales</taxon>
        <taxon>Sphingomonadaceae</taxon>
        <taxon>Hankyongella</taxon>
    </lineage>
</organism>
<evidence type="ECO:0000313" key="7">
    <source>
        <dbReference type="Proteomes" id="UP000298714"/>
    </source>
</evidence>
<feature type="region of interest" description="Disordered" evidence="4">
    <location>
        <begin position="1"/>
        <end position="22"/>
    </location>
</feature>
<dbReference type="InterPro" id="IPR009057">
    <property type="entry name" value="Homeodomain-like_sf"/>
</dbReference>
<keyword evidence="3" id="KW-0804">Transcription</keyword>
<dbReference type="PROSITE" id="PS01124">
    <property type="entry name" value="HTH_ARAC_FAMILY_2"/>
    <property type="match status" value="1"/>
</dbReference>
<evidence type="ECO:0000256" key="2">
    <source>
        <dbReference type="ARBA" id="ARBA00023125"/>
    </source>
</evidence>
<evidence type="ECO:0000313" key="6">
    <source>
        <dbReference type="EMBL" id="QCI80321.1"/>
    </source>
</evidence>
<dbReference type="Proteomes" id="UP000298714">
    <property type="component" value="Chromosome"/>
</dbReference>
<accession>A0A4D7C5D2</accession>
<dbReference type="SUPFAM" id="SSF46689">
    <property type="entry name" value="Homeodomain-like"/>
    <property type="match status" value="1"/>
</dbReference>
<protein>
    <submittedName>
        <fullName evidence="6">Helix-turn-helix domain-containing protein</fullName>
    </submittedName>
</protein>
<keyword evidence="1" id="KW-0805">Transcription regulation</keyword>
<dbReference type="GO" id="GO:0003700">
    <property type="term" value="F:DNA-binding transcription factor activity"/>
    <property type="evidence" value="ECO:0007669"/>
    <property type="project" value="InterPro"/>
</dbReference>
<dbReference type="SMART" id="SM00342">
    <property type="entry name" value="HTH_ARAC"/>
    <property type="match status" value="1"/>
</dbReference>
<dbReference type="PANTHER" id="PTHR46796">
    <property type="entry name" value="HTH-TYPE TRANSCRIPTIONAL ACTIVATOR RHAS-RELATED"/>
    <property type="match status" value="1"/>
</dbReference>
<keyword evidence="7" id="KW-1185">Reference proteome</keyword>
<sequence length="83" mass="8900">MRSRASTPLAPSRAGSASPAGLCGEHRLRRALESLENGQAPADAAHECGFYDQPHLTRSLRRHLGVTPGMVRKRPSTSANRAP</sequence>
<keyword evidence="2" id="KW-0238">DNA-binding</keyword>
<dbReference type="RefSeq" id="WP_222873208.1">
    <property type="nucleotide sequence ID" value="NZ_CP039704.1"/>
</dbReference>
<feature type="compositionally biased region" description="Low complexity" evidence="4">
    <location>
        <begin position="8"/>
        <end position="22"/>
    </location>
</feature>
<evidence type="ECO:0000256" key="3">
    <source>
        <dbReference type="ARBA" id="ARBA00023163"/>
    </source>
</evidence>